<reference evidence="6 7" key="1">
    <citation type="submission" date="2019-07" db="EMBL/GenBank/DDBJ databases">
        <title>Genomes of Cafeteria roenbergensis.</title>
        <authorList>
            <person name="Fischer M.G."/>
            <person name="Hackl T."/>
            <person name="Roman M."/>
        </authorList>
    </citation>
    <scope>NUCLEOTIDE SEQUENCE [LARGE SCALE GENOMIC DNA]</scope>
    <source>
        <strain evidence="3 7">BVI</strain>
        <strain evidence="2 9">Cflag</strain>
        <strain evidence="5 6">E4-10P</strain>
        <strain evidence="4 8">RCC970-E3</strain>
    </source>
</reference>
<evidence type="ECO:0000313" key="5">
    <source>
        <dbReference type="EMBL" id="KAA0172814.1"/>
    </source>
</evidence>
<evidence type="ECO:0000313" key="7">
    <source>
        <dbReference type="Proteomes" id="UP000323011"/>
    </source>
</evidence>
<dbReference type="Proteomes" id="UP000323011">
    <property type="component" value="Unassembled WGS sequence"/>
</dbReference>
<organism evidence="3 7">
    <name type="scientific">Cafeteria roenbergensis</name>
    <name type="common">Marine flagellate</name>
    <dbReference type="NCBI Taxonomy" id="33653"/>
    <lineage>
        <taxon>Eukaryota</taxon>
        <taxon>Sar</taxon>
        <taxon>Stramenopiles</taxon>
        <taxon>Bigyra</taxon>
        <taxon>Opalozoa</taxon>
        <taxon>Bicosoecida</taxon>
        <taxon>Cafeteriaceae</taxon>
        <taxon>Cafeteria</taxon>
    </lineage>
</organism>
<evidence type="ECO:0000313" key="6">
    <source>
        <dbReference type="Proteomes" id="UP000322899"/>
    </source>
</evidence>
<dbReference type="Proteomes" id="UP000322899">
    <property type="component" value="Unassembled WGS sequence"/>
</dbReference>
<dbReference type="EMBL" id="HBET01011362">
    <property type="protein sequence ID" value="CAD8563466.1"/>
    <property type="molecule type" value="Transcribed_RNA"/>
</dbReference>
<evidence type="ECO:0000313" key="8">
    <source>
        <dbReference type="Proteomes" id="UP000324907"/>
    </source>
</evidence>
<evidence type="ECO:0000313" key="4">
    <source>
        <dbReference type="EMBL" id="KAA0171294.1"/>
    </source>
</evidence>
<dbReference type="EMBL" id="VLTM01000147">
    <property type="protein sequence ID" value="KAA0148507.1"/>
    <property type="molecule type" value="Genomic_DNA"/>
</dbReference>
<evidence type="ECO:0000313" key="2">
    <source>
        <dbReference type="EMBL" id="KAA0148507.1"/>
    </source>
</evidence>
<dbReference type="Proteomes" id="UP000325113">
    <property type="component" value="Unassembled WGS sequence"/>
</dbReference>
<evidence type="ECO:0000313" key="9">
    <source>
        <dbReference type="Proteomes" id="UP000325113"/>
    </source>
</evidence>
<evidence type="ECO:0000313" key="3">
    <source>
        <dbReference type="EMBL" id="KAA0155741.1"/>
    </source>
</evidence>
<gene>
    <name evidence="1" type="ORF">CROE0942_LOCUS7843</name>
    <name evidence="5" type="ORF">FNF27_05675</name>
    <name evidence="4" type="ORF">FNF28_00785</name>
    <name evidence="3" type="ORF">FNF29_01656</name>
    <name evidence="2" type="ORF">FNF31_07396</name>
</gene>
<accession>A0A5A8CV99</accession>
<reference evidence="1" key="2">
    <citation type="submission" date="2021-01" db="EMBL/GenBank/DDBJ databases">
        <authorList>
            <person name="Corre E."/>
            <person name="Pelletier E."/>
            <person name="Niang G."/>
            <person name="Scheremetjew M."/>
            <person name="Finn R."/>
            <person name="Kale V."/>
            <person name="Holt S."/>
            <person name="Cochrane G."/>
            <person name="Meng A."/>
            <person name="Brown T."/>
            <person name="Cohen L."/>
        </authorList>
    </citation>
    <scope>NUCLEOTIDE SEQUENCE</scope>
    <source>
        <strain evidence="1">E4-10</strain>
    </source>
</reference>
<dbReference type="AlphaFoldDB" id="A0A5A8CV99"/>
<dbReference type="Proteomes" id="UP000324907">
    <property type="component" value="Unassembled WGS sequence"/>
</dbReference>
<keyword evidence="7" id="KW-1185">Reference proteome</keyword>
<name>A0A5A8CV99_CAFRO</name>
<protein>
    <submittedName>
        <fullName evidence="3">Uncharacterized protein</fullName>
    </submittedName>
</protein>
<evidence type="ECO:0000313" key="1">
    <source>
        <dbReference type="EMBL" id="CAD8563466.1"/>
    </source>
</evidence>
<dbReference type="EMBL" id="VLTN01000006">
    <property type="protein sequence ID" value="KAA0155741.1"/>
    <property type="molecule type" value="Genomic_DNA"/>
</dbReference>
<proteinExistence type="predicted"/>
<dbReference type="EMBL" id="VLTO01000042">
    <property type="protein sequence ID" value="KAA0172814.1"/>
    <property type="molecule type" value="Genomic_DNA"/>
</dbReference>
<dbReference type="EMBL" id="VLTL01000007">
    <property type="protein sequence ID" value="KAA0171294.1"/>
    <property type="molecule type" value="Genomic_DNA"/>
</dbReference>
<sequence>MAKSAAEPERNEVARVQIMSETFMREAAVAEREAARGPATFAPNVRRIATVTGKIGSRHDAVDLGKLSKSDVEDTARSLAATRKVPRERSAFPLRESDEIGWLAADFDPRGGEDAAPDDVEGVTMADRRLPKQACDETKWAMMYYTRHGCTNPFSSTVGKA</sequence>